<evidence type="ECO:0000313" key="7">
    <source>
        <dbReference type="EMBL" id="TLQ38931.1"/>
    </source>
</evidence>
<dbReference type="SUPFAM" id="SSF100950">
    <property type="entry name" value="NagB/RpiA/CoA transferase-like"/>
    <property type="match status" value="1"/>
</dbReference>
<protein>
    <submittedName>
        <fullName evidence="7">SorC family transcriptional regulator</fullName>
    </submittedName>
</protein>
<evidence type="ECO:0000259" key="6">
    <source>
        <dbReference type="Pfam" id="PF21715"/>
    </source>
</evidence>
<comment type="similarity">
    <text evidence="1">Belongs to the SorC transcriptional regulatory family.</text>
</comment>
<dbReference type="EMBL" id="VBSP01000063">
    <property type="protein sequence ID" value="TLQ38931.1"/>
    <property type="molecule type" value="Genomic_DNA"/>
</dbReference>
<sequence length="348" mass="38423">MADIFTIIQSIVPEVSDLLAERLAVLRVLDDVNKRIGRKFISQQTNFTERTVRTILEMLKSQSLVSVNRSGVKLTQQGRDLIVMIDEHLLNQQQHKFYEVEEAVKRKLNIEHCRIVPGDADKDASVYQFLGQVVHLILDKHLPEGDNVVAVTGGSTLSKVAESFTPELSDGRSITFVPSRGGLGSSINIQSNSVGSLMAQQTDSKYIPLFIPENLGKETSEILLKDPVIKEVIDMSKSANCLLLSIGTANVMAERREITDEQQEIIENGHAVGEAFGIFFDSYGETVLRYPRIGLKFKDLSNIPLLLTIVGGSSKAKAIEAFFQKAPSHGWLICDEGLANMVLNGETL</sequence>
<dbReference type="InterPro" id="IPR037171">
    <property type="entry name" value="NagB/RpiA_transferase-like"/>
</dbReference>
<gene>
    <name evidence="7" type="ORF">FEZ33_11270</name>
</gene>
<dbReference type="InterPro" id="IPR036390">
    <property type="entry name" value="WH_DNA-bd_sf"/>
</dbReference>
<name>A0A5R9DVZ1_9LACT</name>
<evidence type="ECO:0000256" key="1">
    <source>
        <dbReference type="ARBA" id="ARBA00010466"/>
    </source>
</evidence>
<dbReference type="PANTHER" id="PTHR34294">
    <property type="entry name" value="TRANSCRIPTIONAL REGULATOR-RELATED"/>
    <property type="match status" value="1"/>
</dbReference>
<reference evidence="7 8" key="1">
    <citation type="submission" date="2019-05" db="EMBL/GenBank/DDBJ databases">
        <title>The metagenome of a microbial culture collection derived from dairy environment covers the genomic content of the human microbiome.</title>
        <authorList>
            <person name="Roder T."/>
            <person name="Wuthrich D."/>
            <person name="Sattari Z."/>
            <person name="Von Ah U."/>
            <person name="Bar C."/>
            <person name="Ronchi F."/>
            <person name="Macpherson A.J."/>
            <person name="Ganal-Vonarburg S.C."/>
            <person name="Bruggmann R."/>
            <person name="Vergeres G."/>
        </authorList>
    </citation>
    <scope>NUCLEOTIDE SEQUENCE [LARGE SCALE GENOMIC DNA]</scope>
    <source>
        <strain evidence="7 8">FAM 24227</strain>
    </source>
</reference>
<keyword evidence="3" id="KW-0238">DNA-binding</keyword>
<dbReference type="AlphaFoldDB" id="A0A5R9DVZ1"/>
<dbReference type="SUPFAM" id="SSF46785">
    <property type="entry name" value="Winged helix' DNA-binding domain"/>
    <property type="match status" value="1"/>
</dbReference>
<evidence type="ECO:0000256" key="4">
    <source>
        <dbReference type="ARBA" id="ARBA00023163"/>
    </source>
</evidence>
<evidence type="ECO:0000256" key="2">
    <source>
        <dbReference type="ARBA" id="ARBA00023015"/>
    </source>
</evidence>
<dbReference type="GO" id="GO:0003677">
    <property type="term" value="F:DNA binding"/>
    <property type="evidence" value="ECO:0007669"/>
    <property type="project" value="UniProtKB-KW"/>
</dbReference>
<dbReference type="InterPro" id="IPR048715">
    <property type="entry name" value="CggR_N"/>
</dbReference>
<dbReference type="GO" id="GO:0030246">
    <property type="term" value="F:carbohydrate binding"/>
    <property type="evidence" value="ECO:0007669"/>
    <property type="project" value="InterPro"/>
</dbReference>
<dbReference type="InterPro" id="IPR036388">
    <property type="entry name" value="WH-like_DNA-bd_sf"/>
</dbReference>
<proteinExistence type="inferred from homology"/>
<dbReference type="RefSeq" id="WP_138405479.1">
    <property type="nucleotide sequence ID" value="NZ_VBSP01000063.1"/>
</dbReference>
<feature type="domain" description="Sugar-binding" evidence="5">
    <location>
        <begin position="98"/>
        <end position="344"/>
    </location>
</feature>
<dbReference type="Gene3D" id="1.10.10.10">
    <property type="entry name" value="Winged helix-like DNA-binding domain superfamily/Winged helix DNA-binding domain"/>
    <property type="match status" value="1"/>
</dbReference>
<comment type="caution">
    <text evidence="7">The sequence shown here is derived from an EMBL/GenBank/DDBJ whole genome shotgun (WGS) entry which is preliminary data.</text>
</comment>
<accession>A0A5R9DVZ1</accession>
<dbReference type="OrthoDB" id="9793820at2"/>
<evidence type="ECO:0000259" key="5">
    <source>
        <dbReference type="Pfam" id="PF04198"/>
    </source>
</evidence>
<dbReference type="Pfam" id="PF21715">
    <property type="entry name" value="CggR_N"/>
    <property type="match status" value="1"/>
</dbReference>
<dbReference type="InterPro" id="IPR051054">
    <property type="entry name" value="SorC_transcr_regulators"/>
</dbReference>
<dbReference type="Pfam" id="PF04198">
    <property type="entry name" value="Sugar-bind"/>
    <property type="match status" value="1"/>
</dbReference>
<evidence type="ECO:0000256" key="3">
    <source>
        <dbReference type="ARBA" id="ARBA00023125"/>
    </source>
</evidence>
<keyword evidence="2" id="KW-0805">Transcription regulation</keyword>
<dbReference type="Proteomes" id="UP000306420">
    <property type="component" value="Unassembled WGS sequence"/>
</dbReference>
<dbReference type="InterPro" id="IPR007324">
    <property type="entry name" value="Sugar-bd_dom_put"/>
</dbReference>
<evidence type="ECO:0000313" key="8">
    <source>
        <dbReference type="Proteomes" id="UP000306420"/>
    </source>
</evidence>
<dbReference type="PANTHER" id="PTHR34294:SF5">
    <property type="entry name" value="CENTRAL GLYCOLYTIC GENES REGULATOR"/>
    <property type="match status" value="1"/>
</dbReference>
<feature type="domain" description="CggR N-terminal DNA binding" evidence="6">
    <location>
        <begin position="19"/>
        <end position="86"/>
    </location>
</feature>
<dbReference type="Gene3D" id="3.40.50.1360">
    <property type="match status" value="1"/>
</dbReference>
<organism evidence="7 8">
    <name type="scientific">Ruoffia tabacinasalis</name>
    <dbReference type="NCBI Taxonomy" id="87458"/>
    <lineage>
        <taxon>Bacteria</taxon>
        <taxon>Bacillati</taxon>
        <taxon>Bacillota</taxon>
        <taxon>Bacilli</taxon>
        <taxon>Lactobacillales</taxon>
        <taxon>Aerococcaceae</taxon>
        <taxon>Ruoffia</taxon>
    </lineage>
</organism>
<keyword evidence="4" id="KW-0804">Transcription</keyword>